<feature type="DNA-binding region" description="Fork-head" evidence="6">
    <location>
        <begin position="68"/>
        <end position="147"/>
    </location>
</feature>
<dbReference type="PROSITE" id="PS50039">
    <property type="entry name" value="FORK_HEAD_3"/>
    <property type="match status" value="1"/>
</dbReference>
<dbReference type="InterPro" id="IPR036390">
    <property type="entry name" value="WH_DNA-bd_sf"/>
</dbReference>
<evidence type="ECO:0000259" key="8">
    <source>
        <dbReference type="PROSITE" id="PS50039"/>
    </source>
</evidence>
<accession>A0A1X7V1F6</accession>
<dbReference type="eggNOG" id="KOG2294">
    <property type="taxonomic scope" value="Eukaryota"/>
</dbReference>
<dbReference type="InterPro" id="IPR001766">
    <property type="entry name" value="Fork_head_dom"/>
</dbReference>
<evidence type="ECO:0000256" key="3">
    <source>
        <dbReference type="ARBA" id="ARBA00023125"/>
    </source>
</evidence>
<evidence type="ECO:0000313" key="10">
    <source>
        <dbReference type="Proteomes" id="UP000007879"/>
    </source>
</evidence>
<dbReference type="EnsemblMetazoa" id="Aqu2.1.33417_001">
    <property type="protein sequence ID" value="Aqu2.1.33417_001"/>
    <property type="gene ID" value="Aqu2.1.33417"/>
</dbReference>
<comment type="subcellular location">
    <subcellularLocation>
        <location evidence="6">Nucleus</location>
    </subcellularLocation>
</comment>
<keyword evidence="10" id="KW-1185">Reference proteome</keyword>
<dbReference type="SUPFAM" id="SSF46785">
    <property type="entry name" value="Winged helix' DNA-binding domain"/>
    <property type="match status" value="1"/>
</dbReference>
<dbReference type="AlphaFoldDB" id="A0A1X7V1F6"/>
<keyword evidence="1" id="KW-0217">Developmental protein</keyword>
<evidence type="ECO:0000256" key="4">
    <source>
        <dbReference type="ARBA" id="ARBA00023163"/>
    </source>
</evidence>
<dbReference type="GO" id="GO:0000976">
    <property type="term" value="F:transcription cis-regulatory region binding"/>
    <property type="evidence" value="ECO:0007669"/>
    <property type="project" value="TreeGrafter"/>
</dbReference>
<dbReference type="OrthoDB" id="10070006at2759"/>
<dbReference type="Proteomes" id="UP000007879">
    <property type="component" value="Unassembled WGS sequence"/>
</dbReference>
<keyword evidence="3 6" id="KW-0238">DNA-binding</keyword>
<dbReference type="STRING" id="400682.A0A1X7V1F6"/>
<gene>
    <name evidence="9" type="primary">100635607</name>
</gene>
<dbReference type="PANTHER" id="PTHR46721">
    <property type="entry name" value="FORKHEAD BOX PROTEIN N1"/>
    <property type="match status" value="1"/>
</dbReference>
<proteinExistence type="predicted"/>
<evidence type="ECO:0000313" key="9">
    <source>
        <dbReference type="EnsemblMetazoa" id="Aqu2.1.33417_001"/>
    </source>
</evidence>
<dbReference type="InterPro" id="IPR049624">
    <property type="entry name" value="FOXN1_4"/>
</dbReference>
<sequence length="405" mass="45175">MSDPDLTSLTWLSSIDTGGVSSSDLMINSSSNEDVEYHTGTSRPCSSGLAPRSRARGANYRSLGEHPRPPCSYSCLIAMALSASQTGCLPVNEIYHYIEQKYPFFKTAPEGWKNSIRHNLSMNQNFVKVLRSDGYQPRKGYHWAINPKRRHALQLEIERTLRIIQQDITDHKNSNGDNDVEQYKSGTEQVLGIKENHDYHRHHAIMQEALLKKQQLVNSMYRRPEMMTNNDMVDGVFLLTHFGPFYASGRGAMHSKKEPQYSSNDYHHDNGNPNIEQVIITDEDTDGAEQEDSLKPFEWVEKECVIENEEEVSTSSSSAAEMEAKTLPPVNGAANADVVDSSFDCPTLSLESMLKNMENEEPICSLTPSLSSASSNITHEETSSPSSAFSSNGSLPFAHFEATVV</sequence>
<evidence type="ECO:0000256" key="7">
    <source>
        <dbReference type="SAM" id="MobiDB-lite"/>
    </source>
</evidence>
<evidence type="ECO:0000256" key="2">
    <source>
        <dbReference type="ARBA" id="ARBA00023015"/>
    </source>
</evidence>
<organism evidence="9">
    <name type="scientific">Amphimedon queenslandica</name>
    <name type="common">Sponge</name>
    <dbReference type="NCBI Taxonomy" id="400682"/>
    <lineage>
        <taxon>Eukaryota</taxon>
        <taxon>Metazoa</taxon>
        <taxon>Porifera</taxon>
        <taxon>Demospongiae</taxon>
        <taxon>Heteroscleromorpha</taxon>
        <taxon>Haplosclerida</taxon>
        <taxon>Niphatidae</taxon>
        <taxon>Amphimedon</taxon>
    </lineage>
</organism>
<dbReference type="Gene3D" id="1.10.10.10">
    <property type="entry name" value="Winged helix-like DNA-binding domain superfamily/Winged helix DNA-binding domain"/>
    <property type="match status" value="1"/>
</dbReference>
<keyword evidence="2" id="KW-0805">Transcription regulation</keyword>
<dbReference type="SMART" id="SM00339">
    <property type="entry name" value="FH"/>
    <property type="match status" value="1"/>
</dbReference>
<dbReference type="Pfam" id="PF00250">
    <property type="entry name" value="Forkhead"/>
    <property type="match status" value="1"/>
</dbReference>
<dbReference type="PANTHER" id="PTHR46721:SF3">
    <property type="entry name" value="FORKHEAD BOX N1"/>
    <property type="match status" value="1"/>
</dbReference>
<keyword evidence="5 6" id="KW-0539">Nucleus</keyword>
<feature type="region of interest" description="Disordered" evidence="7">
    <location>
        <begin position="367"/>
        <end position="391"/>
    </location>
</feature>
<keyword evidence="4" id="KW-0804">Transcription</keyword>
<dbReference type="GO" id="GO:0000981">
    <property type="term" value="F:DNA-binding transcription factor activity, RNA polymerase II-specific"/>
    <property type="evidence" value="ECO:0007669"/>
    <property type="project" value="TreeGrafter"/>
</dbReference>
<reference evidence="9" key="2">
    <citation type="submission" date="2017-05" db="UniProtKB">
        <authorList>
            <consortium name="EnsemblMetazoa"/>
        </authorList>
    </citation>
    <scope>IDENTIFICATION</scope>
</reference>
<dbReference type="InParanoid" id="A0A1X7V1F6"/>
<reference evidence="10" key="1">
    <citation type="journal article" date="2010" name="Nature">
        <title>The Amphimedon queenslandica genome and the evolution of animal complexity.</title>
        <authorList>
            <person name="Srivastava M."/>
            <person name="Simakov O."/>
            <person name="Chapman J."/>
            <person name="Fahey B."/>
            <person name="Gauthier M.E."/>
            <person name="Mitros T."/>
            <person name="Richards G.S."/>
            <person name="Conaco C."/>
            <person name="Dacre M."/>
            <person name="Hellsten U."/>
            <person name="Larroux C."/>
            <person name="Putnam N.H."/>
            <person name="Stanke M."/>
            <person name="Adamska M."/>
            <person name="Darling A."/>
            <person name="Degnan S.M."/>
            <person name="Oakley T.H."/>
            <person name="Plachetzki D.C."/>
            <person name="Zhai Y."/>
            <person name="Adamski M."/>
            <person name="Calcino A."/>
            <person name="Cummins S.F."/>
            <person name="Goodstein D.M."/>
            <person name="Harris C."/>
            <person name="Jackson D.J."/>
            <person name="Leys S.P."/>
            <person name="Shu S."/>
            <person name="Woodcroft B.J."/>
            <person name="Vervoort M."/>
            <person name="Kosik K.S."/>
            <person name="Manning G."/>
            <person name="Degnan B.M."/>
            <person name="Rokhsar D.S."/>
        </authorList>
    </citation>
    <scope>NUCLEOTIDE SEQUENCE [LARGE SCALE GENOMIC DNA]</scope>
</reference>
<dbReference type="InterPro" id="IPR030456">
    <property type="entry name" value="TF_fork_head_CS_2"/>
</dbReference>
<feature type="region of interest" description="Disordered" evidence="7">
    <location>
        <begin position="32"/>
        <end position="53"/>
    </location>
</feature>
<dbReference type="PRINTS" id="PR00053">
    <property type="entry name" value="FORKHEAD"/>
</dbReference>
<feature type="domain" description="Fork-head" evidence="8">
    <location>
        <begin position="68"/>
        <end position="147"/>
    </location>
</feature>
<dbReference type="PROSITE" id="PS00658">
    <property type="entry name" value="FORK_HEAD_2"/>
    <property type="match status" value="1"/>
</dbReference>
<evidence type="ECO:0000256" key="6">
    <source>
        <dbReference type="PROSITE-ProRule" id="PRU00089"/>
    </source>
</evidence>
<dbReference type="InterPro" id="IPR036388">
    <property type="entry name" value="WH-like_DNA-bd_sf"/>
</dbReference>
<name>A0A1X7V1F6_AMPQE</name>
<dbReference type="CDD" id="cd20030">
    <property type="entry name" value="FH_FOXN1-like"/>
    <property type="match status" value="1"/>
</dbReference>
<evidence type="ECO:0000256" key="5">
    <source>
        <dbReference type="ARBA" id="ARBA00023242"/>
    </source>
</evidence>
<protein>
    <recommendedName>
        <fullName evidence="8">Fork-head domain-containing protein</fullName>
    </recommendedName>
</protein>
<dbReference type="KEGG" id="aqu:100635607"/>
<evidence type="ECO:0000256" key="1">
    <source>
        <dbReference type="ARBA" id="ARBA00022473"/>
    </source>
</evidence>
<dbReference type="GO" id="GO:0005634">
    <property type="term" value="C:nucleus"/>
    <property type="evidence" value="ECO:0007669"/>
    <property type="project" value="UniProtKB-SubCell"/>
</dbReference>
<dbReference type="EnsemblMetazoa" id="XM_003386129.2">
    <property type="protein sequence ID" value="XP_003386177.1"/>
    <property type="gene ID" value="LOC100635607"/>
</dbReference>